<accession>A0A1S2NE60</accession>
<dbReference type="PIRSF" id="PIRSF039032">
    <property type="entry name" value="HigB-2"/>
    <property type="match status" value="1"/>
</dbReference>
<dbReference type="AlphaFoldDB" id="A0A1S2NE60"/>
<evidence type="ECO:0000313" key="1">
    <source>
        <dbReference type="EMBL" id="OIJ43357.1"/>
    </source>
</evidence>
<sequence length="115" mass="13455">MKATFIELPPFERLRNAYFDDESFKDLQSEMMKDPVAGAVIKGTGGLRKIRYGDERRGKGKRGGLRVIYFWKDANDQFWLFTVYDKDQADDLTASERRLLKQRLELEITARSTEK</sequence>
<gene>
    <name evidence="1" type="ORF">LO55_5092</name>
</gene>
<proteinExistence type="predicted"/>
<protein>
    <recommendedName>
        <fullName evidence="3">Toxin</fullName>
    </recommendedName>
</protein>
<comment type="caution">
    <text evidence="1">The sequence shown here is derived from an EMBL/GenBank/DDBJ whole genome shotgun (WGS) entry which is preliminary data.</text>
</comment>
<name>A0A1S2NE60_9BURK</name>
<dbReference type="EMBL" id="JRYB01000001">
    <property type="protein sequence ID" value="OIJ43357.1"/>
    <property type="molecule type" value="Genomic_DNA"/>
</dbReference>
<dbReference type="InterPro" id="IPR009387">
    <property type="entry name" value="HigB-2"/>
</dbReference>
<evidence type="ECO:0000313" key="2">
    <source>
        <dbReference type="Proteomes" id="UP000180246"/>
    </source>
</evidence>
<dbReference type="RefSeq" id="WP_071363563.1">
    <property type="nucleotide sequence ID" value="NZ_JRYB01000001.1"/>
</dbReference>
<evidence type="ECO:0008006" key="3">
    <source>
        <dbReference type="Google" id="ProtNLM"/>
    </source>
</evidence>
<reference evidence="1 2" key="1">
    <citation type="submission" date="2014-10" db="EMBL/GenBank/DDBJ databases">
        <authorList>
            <person name="Seo M.-J."/>
            <person name="Seok Y.J."/>
            <person name="Cha I.-T."/>
        </authorList>
    </citation>
    <scope>NUCLEOTIDE SEQUENCE [LARGE SCALE GENOMIC DNA]</scope>
    <source>
        <strain evidence="1 2">NEU</strain>
    </source>
</reference>
<organism evidence="1 2">
    <name type="scientific">Massilia timonae</name>
    <dbReference type="NCBI Taxonomy" id="47229"/>
    <lineage>
        <taxon>Bacteria</taxon>
        <taxon>Pseudomonadati</taxon>
        <taxon>Pseudomonadota</taxon>
        <taxon>Betaproteobacteria</taxon>
        <taxon>Burkholderiales</taxon>
        <taxon>Oxalobacteraceae</taxon>
        <taxon>Telluria group</taxon>
        <taxon>Massilia</taxon>
    </lineage>
</organism>
<dbReference type="Proteomes" id="UP000180246">
    <property type="component" value="Unassembled WGS sequence"/>
</dbReference>